<proteinExistence type="predicted"/>
<dbReference type="PROSITE" id="PS51007">
    <property type="entry name" value="CYTC"/>
    <property type="match status" value="1"/>
</dbReference>
<dbReference type="SUPFAM" id="SSF48695">
    <property type="entry name" value="Multiheme cytochromes"/>
    <property type="match status" value="1"/>
</dbReference>
<feature type="chain" id="PRO_5006712296" evidence="5">
    <location>
        <begin position="27"/>
        <end position="614"/>
    </location>
</feature>
<dbReference type="InterPro" id="IPR010177">
    <property type="entry name" value="Paired_CXXCH_1"/>
</dbReference>
<dbReference type="EMBL" id="CVRB01000001">
    <property type="protein sequence ID" value="CRK81396.1"/>
    <property type="molecule type" value="Genomic_DNA"/>
</dbReference>
<feature type="region of interest" description="Disordered" evidence="4">
    <location>
        <begin position="585"/>
        <end position="614"/>
    </location>
</feature>
<dbReference type="GO" id="GO:0020037">
    <property type="term" value="F:heme binding"/>
    <property type="evidence" value="ECO:0007669"/>
    <property type="project" value="InterPro"/>
</dbReference>
<gene>
    <name evidence="7" type="ORF">BN000_01298</name>
</gene>
<dbReference type="InterPro" id="IPR009056">
    <property type="entry name" value="Cyt_c-like_dom"/>
</dbReference>
<reference evidence="8" key="1">
    <citation type="submission" date="2015-05" db="EMBL/GenBank/DDBJ databases">
        <authorList>
            <person name="Urmite Genomes"/>
        </authorList>
    </citation>
    <scope>NUCLEOTIDE SEQUENCE [LARGE SCALE GENOMIC DNA]</scope>
    <source>
        <strain evidence="8">LF1</strain>
    </source>
</reference>
<dbReference type="Gene3D" id="1.10.1130.10">
    <property type="entry name" value="Flavocytochrome C3, Chain A"/>
    <property type="match status" value="1"/>
</dbReference>
<keyword evidence="5" id="KW-0732">Signal</keyword>
<evidence type="ECO:0000256" key="2">
    <source>
        <dbReference type="ARBA" id="ARBA00023004"/>
    </source>
</evidence>
<keyword evidence="8" id="KW-1185">Reference proteome</keyword>
<dbReference type="GO" id="GO:0009055">
    <property type="term" value="F:electron transfer activity"/>
    <property type="evidence" value="ECO:0007669"/>
    <property type="project" value="InterPro"/>
</dbReference>
<dbReference type="Proteomes" id="UP000199087">
    <property type="component" value="Unassembled WGS sequence"/>
</dbReference>
<protein>
    <submittedName>
        <fullName evidence="7">Doubled CXXCH motif (Paired_CXXCH_1)</fullName>
    </submittedName>
</protein>
<keyword evidence="3" id="KW-0349">Heme</keyword>
<dbReference type="OrthoDB" id="10939at2"/>
<dbReference type="AlphaFoldDB" id="A0A0U1NTN5"/>
<accession>A0A0U1NTN5</accession>
<feature type="domain" description="Cytochrome c" evidence="6">
    <location>
        <begin position="194"/>
        <end position="340"/>
    </location>
</feature>
<sequence length="614" mass="64985" precursor="true">MSKIKMSFSLILAIFLVGILSTAAFAKDPYGLKPVQSGLGFSVPFTGNSADAADIAGRSFDLVLQNGATVVKTYTATLDGSKKGTVTIPASDITPGTVYTLNLYHSDDTAHATLLSKSTAVATDGHNDPMLNTNNPTSKVNADGQTITIDKDGNGLVNANQTGYNNTRKNRSGQKVHGFYQNNTNSCASCHQTHTAANGESLLFKDGVYSTCSACHDGTTGAYNSFAPVSKDTASSVSGTFNVQAAGHNGSLHEADGSLKVAAAPGGNSDSNSKQFGQEFDCASCHAAHGAGSASENNLNIDPLGWGSVAYGTSSNDAKNGKLFNNIQIADRSALPTSMSTPYILVKFTATATDASNFWYSRAGVKQDDLVIQTYRWTNTKYVPDYSLWLRELGYPYKANTVLKDAANKDLTMDPNLTIVWRDGFAFGPSVANIASANVSIGIDVETTTNIATLFDNTAAGYIPDSGTEMSKYCASCHVDYLSITRTDNTGVYSQAHRHATAQDSLTCVRCHYAHGSEAQIMKDANDNSYFDLTAPGKVFDTAVAGNDAKAISYFVDPNPSSALKRYTGMSVCFACHGKGEQFIGNPNSNAKDKTTGEFLKGGNPGSTRTDISK</sequence>
<evidence type="ECO:0000313" key="8">
    <source>
        <dbReference type="Proteomes" id="UP000199087"/>
    </source>
</evidence>
<dbReference type="STRING" id="1499688.BN000_01298"/>
<evidence type="ECO:0000256" key="1">
    <source>
        <dbReference type="ARBA" id="ARBA00022723"/>
    </source>
</evidence>
<keyword evidence="1 3" id="KW-0479">Metal-binding</keyword>
<dbReference type="GO" id="GO:0046872">
    <property type="term" value="F:metal ion binding"/>
    <property type="evidence" value="ECO:0007669"/>
    <property type="project" value="UniProtKB-KW"/>
</dbReference>
<feature type="signal peptide" evidence="5">
    <location>
        <begin position="1"/>
        <end position="26"/>
    </location>
</feature>
<evidence type="ECO:0000313" key="7">
    <source>
        <dbReference type="EMBL" id="CRK81396.1"/>
    </source>
</evidence>
<evidence type="ECO:0000259" key="6">
    <source>
        <dbReference type="PROSITE" id="PS51007"/>
    </source>
</evidence>
<evidence type="ECO:0000256" key="3">
    <source>
        <dbReference type="PROSITE-ProRule" id="PRU00433"/>
    </source>
</evidence>
<keyword evidence="2 3" id="KW-0408">Iron</keyword>
<name>A0A0U1NTN5_9BACI</name>
<organism evidence="7 8">
    <name type="scientific">Neobacillus massiliamazoniensis</name>
    <dbReference type="NCBI Taxonomy" id="1499688"/>
    <lineage>
        <taxon>Bacteria</taxon>
        <taxon>Bacillati</taxon>
        <taxon>Bacillota</taxon>
        <taxon>Bacilli</taxon>
        <taxon>Bacillales</taxon>
        <taxon>Bacillaceae</taxon>
        <taxon>Neobacillus</taxon>
    </lineage>
</organism>
<evidence type="ECO:0000256" key="4">
    <source>
        <dbReference type="SAM" id="MobiDB-lite"/>
    </source>
</evidence>
<dbReference type="InterPro" id="IPR036280">
    <property type="entry name" value="Multihaem_cyt_sf"/>
</dbReference>
<dbReference type="Pfam" id="PF09699">
    <property type="entry name" value="Paired_CXXCH_1"/>
    <property type="match status" value="1"/>
</dbReference>
<dbReference type="RefSeq" id="WP_090632345.1">
    <property type="nucleotide sequence ID" value="NZ_CVRB01000001.1"/>
</dbReference>
<evidence type="ECO:0000256" key="5">
    <source>
        <dbReference type="SAM" id="SignalP"/>
    </source>
</evidence>